<evidence type="ECO:0000259" key="2">
    <source>
        <dbReference type="Pfam" id="PF03732"/>
    </source>
</evidence>
<feature type="coiled-coil region" evidence="1">
    <location>
        <begin position="70"/>
        <end position="97"/>
    </location>
</feature>
<gene>
    <name evidence="3" type="ORF">CXB51_016513</name>
</gene>
<accession>A0A8J5ZHU4</accession>
<comment type="caution">
    <text evidence="3">The sequence shown here is derived from an EMBL/GenBank/DDBJ whole genome shotgun (WGS) entry which is preliminary data.</text>
</comment>
<reference evidence="3 4" key="1">
    <citation type="journal article" date="2021" name="bioRxiv">
        <title>The Gossypium anomalum genome as a resource for cotton improvement and evolutionary analysis of hybrid incompatibility.</title>
        <authorList>
            <person name="Grover C.E."/>
            <person name="Yuan D."/>
            <person name="Arick M.A."/>
            <person name="Miller E.R."/>
            <person name="Hu G."/>
            <person name="Peterson D.G."/>
            <person name="Wendel J.F."/>
            <person name="Udall J.A."/>
        </authorList>
    </citation>
    <scope>NUCLEOTIDE SEQUENCE [LARGE SCALE GENOMIC DNA]</scope>
    <source>
        <strain evidence="3">JFW-Udall</strain>
        <tissue evidence="3">Leaf</tissue>
    </source>
</reference>
<feature type="domain" description="Retrotransposon gag" evidence="2">
    <location>
        <begin position="151"/>
        <end position="213"/>
    </location>
</feature>
<dbReference type="Pfam" id="PF03732">
    <property type="entry name" value="Retrotrans_gag"/>
    <property type="match status" value="1"/>
</dbReference>
<dbReference type="InterPro" id="IPR005162">
    <property type="entry name" value="Retrotrans_gag_dom"/>
</dbReference>
<keyword evidence="4" id="KW-1185">Reference proteome</keyword>
<protein>
    <recommendedName>
        <fullName evidence="2">Retrotransposon gag domain-containing protein</fullName>
    </recommendedName>
</protein>
<dbReference type="EMBL" id="JAHUZN010000007">
    <property type="protein sequence ID" value="KAG8488584.1"/>
    <property type="molecule type" value="Genomic_DNA"/>
</dbReference>
<dbReference type="Proteomes" id="UP000701853">
    <property type="component" value="Chromosome 7"/>
</dbReference>
<sequence>MLSTLEGQVVNLKEFVRDMRVTFELVKGCTCEFDSMEEQFKDFVLESLGSNVEKMKRVPNSITSKLMGRDDALEAMMSNLKEEIAKLKRELTICKAALSNGMLALKPKQRAIYVPKLEKFKGVRSIRETENFLWEMKHYFRVMSIEDDVVKFQIKLKKQFYLQYARKEAQAKLRRLTQQDTVWEYVRTFSELMLQISNLSEKETFYWFEDGLKSWAKHELH</sequence>
<name>A0A8J5ZHU4_9ROSI</name>
<evidence type="ECO:0000313" key="4">
    <source>
        <dbReference type="Proteomes" id="UP000701853"/>
    </source>
</evidence>
<dbReference type="AlphaFoldDB" id="A0A8J5ZHU4"/>
<keyword evidence="1" id="KW-0175">Coiled coil</keyword>
<organism evidence="3 4">
    <name type="scientific">Gossypium anomalum</name>
    <dbReference type="NCBI Taxonomy" id="47600"/>
    <lineage>
        <taxon>Eukaryota</taxon>
        <taxon>Viridiplantae</taxon>
        <taxon>Streptophyta</taxon>
        <taxon>Embryophyta</taxon>
        <taxon>Tracheophyta</taxon>
        <taxon>Spermatophyta</taxon>
        <taxon>Magnoliopsida</taxon>
        <taxon>eudicotyledons</taxon>
        <taxon>Gunneridae</taxon>
        <taxon>Pentapetalae</taxon>
        <taxon>rosids</taxon>
        <taxon>malvids</taxon>
        <taxon>Malvales</taxon>
        <taxon>Malvaceae</taxon>
        <taxon>Malvoideae</taxon>
        <taxon>Gossypium</taxon>
    </lineage>
</organism>
<proteinExistence type="predicted"/>
<evidence type="ECO:0000313" key="3">
    <source>
        <dbReference type="EMBL" id="KAG8488584.1"/>
    </source>
</evidence>
<dbReference type="OrthoDB" id="997674at2759"/>
<evidence type="ECO:0000256" key="1">
    <source>
        <dbReference type="SAM" id="Coils"/>
    </source>
</evidence>